<feature type="domain" description="HNH nuclease" evidence="1">
    <location>
        <begin position="62"/>
        <end position="110"/>
    </location>
</feature>
<dbReference type="InterPro" id="IPR003647">
    <property type="entry name" value="Intron_nuc_1_rpt"/>
</dbReference>
<proteinExistence type="predicted"/>
<dbReference type="InterPro" id="IPR036388">
    <property type="entry name" value="WH-like_DNA-bd_sf"/>
</dbReference>
<keyword evidence="2" id="KW-0378">Hydrolase</keyword>
<dbReference type="GO" id="GO:0004519">
    <property type="term" value="F:endonuclease activity"/>
    <property type="evidence" value="ECO:0007669"/>
    <property type="project" value="UniProtKB-KW"/>
</dbReference>
<dbReference type="GO" id="GO:0016788">
    <property type="term" value="F:hydrolase activity, acting on ester bonds"/>
    <property type="evidence" value="ECO:0007669"/>
    <property type="project" value="InterPro"/>
</dbReference>
<dbReference type="Gene3D" id="1.10.10.10">
    <property type="entry name" value="Winged helix-like DNA-binding domain superfamily/Winged helix DNA-binding domain"/>
    <property type="match status" value="1"/>
</dbReference>
<protein>
    <submittedName>
        <fullName evidence="2">Prophage LambdaSa2, HNH endonuclease family protein</fullName>
    </submittedName>
</protein>
<reference evidence="2 3" key="1">
    <citation type="journal article" date="2002" name="Proc. Natl. Acad. Sci. U.S.A.">
        <title>Complete genome sequence and comparative genomic analysis of an emerging human pathogen, serotype V Streptococcus agalactiae.</title>
        <authorList>
            <person name="Tettelin H."/>
            <person name="Masignani V."/>
            <person name="Cieslewicz M.J."/>
            <person name="Eisen J.A."/>
            <person name="Peterson S."/>
            <person name="Wessels M.R."/>
            <person name="Paulsen I.T."/>
            <person name="Nelson K.E."/>
            <person name="Margarit I."/>
            <person name="Read T.D."/>
            <person name="Madoff L.C."/>
            <person name="Wolf A.M."/>
            <person name="Beanan M.J."/>
            <person name="Brinkac L.M."/>
            <person name="Daugherty S.C."/>
            <person name="DeBoy R.T."/>
            <person name="Durkin S."/>
            <person name="Kolonay J.F."/>
            <person name="Umayam L.A."/>
            <person name="Madupu R."/>
            <person name="Lewis M.R."/>
            <person name="Radune D."/>
            <person name="Fedorova N.B."/>
            <person name="Scanlan D."/>
            <person name="Khouri H."/>
            <person name="Mulligan S."/>
            <person name="Carty H.A."/>
            <person name="Cline R.T."/>
            <person name="Gill J."/>
            <person name="Scarselli M."/>
            <person name="Mora M."/>
            <person name="Iacobini E.T."/>
            <person name="Brettoni C."/>
            <person name="Galli G."/>
            <person name="Mariani M."/>
            <person name="Vegni F."/>
            <person name="Maione D."/>
            <person name="Rinaudo D."/>
            <person name="Rappuoli R."/>
            <person name="Telford J.L."/>
            <person name="Kasper D.L."/>
            <person name="Grandi G."/>
            <person name="Fraser C.M."/>
        </authorList>
    </citation>
    <scope>NUCLEOTIDE SEQUENCE [LARGE SCALE GENOMIC DNA]</scope>
    <source>
        <strain evidence="3">ATCC BAA-611 / 2603 V/R</strain>
    </source>
</reference>
<dbReference type="Pfam" id="PF07453">
    <property type="entry name" value="NUMOD1"/>
    <property type="match status" value="1"/>
</dbReference>
<keyword evidence="2" id="KW-0255">Endonuclease</keyword>
<dbReference type="InterPro" id="IPR010902">
    <property type="entry name" value="NUMOD4"/>
</dbReference>
<dbReference type="OrthoDB" id="6631788at2"/>
<dbReference type="PATRIC" id="fig|208435.3.peg.1883"/>
<dbReference type="SMART" id="SM00497">
    <property type="entry name" value="IENR1"/>
    <property type="match status" value="1"/>
</dbReference>
<dbReference type="STRING" id="208435.SAG1876"/>
<dbReference type="SUPFAM" id="SSF54060">
    <property type="entry name" value="His-Me finger endonucleases"/>
    <property type="match status" value="1"/>
</dbReference>
<evidence type="ECO:0000259" key="1">
    <source>
        <dbReference type="SMART" id="SM00507"/>
    </source>
</evidence>
<dbReference type="SUPFAM" id="SSF64496">
    <property type="entry name" value="DNA-binding domain of intron-encoded endonucleases"/>
    <property type="match status" value="1"/>
</dbReference>
<dbReference type="Proteomes" id="UP000000821">
    <property type="component" value="Chromosome"/>
</dbReference>
<dbReference type="AlphaFoldDB" id="Q8DXH5"/>
<dbReference type="EMBL" id="AE009948">
    <property type="protein sequence ID" value="AAN00738.1"/>
    <property type="molecule type" value="Genomic_DNA"/>
</dbReference>
<evidence type="ECO:0000313" key="3">
    <source>
        <dbReference type="Proteomes" id="UP000000821"/>
    </source>
</evidence>
<gene>
    <name evidence="2" type="ordered locus">SAG1876</name>
</gene>
<dbReference type="KEGG" id="sag:SAG1876"/>
<dbReference type="HOGENOM" id="CLU_099810_0_1_9"/>
<dbReference type="InterPro" id="IPR044925">
    <property type="entry name" value="His-Me_finger_sf"/>
</dbReference>
<dbReference type="InterPro" id="IPR003615">
    <property type="entry name" value="HNH_nuc"/>
</dbReference>
<evidence type="ECO:0000313" key="2">
    <source>
        <dbReference type="EMBL" id="AAN00738.1"/>
    </source>
</evidence>
<dbReference type="SMART" id="SM00507">
    <property type="entry name" value="HNHc"/>
    <property type="match status" value="1"/>
</dbReference>
<dbReference type="Pfam" id="PF07463">
    <property type="entry name" value="NUMOD4"/>
    <property type="match status" value="1"/>
</dbReference>
<organism evidence="2 3">
    <name type="scientific">Streptococcus agalactiae serotype V (strain ATCC BAA-611 / 2603 V/R)</name>
    <dbReference type="NCBI Taxonomy" id="208435"/>
    <lineage>
        <taxon>Bacteria</taxon>
        <taxon>Bacillati</taxon>
        <taxon>Bacillota</taxon>
        <taxon>Bacilli</taxon>
        <taxon>Lactobacillales</taxon>
        <taxon>Streptococcaceae</taxon>
        <taxon>Streptococcus</taxon>
    </lineage>
</organism>
<keyword evidence="3" id="KW-1185">Reference proteome</keyword>
<name>Q8DXH5_STRA5</name>
<keyword evidence="2" id="KW-0540">Nuclease</keyword>
<dbReference type="Pfam" id="PF13392">
    <property type="entry name" value="HNH_3"/>
    <property type="match status" value="1"/>
</dbReference>
<dbReference type="RefSeq" id="WP_001006993.1">
    <property type="nucleotide sequence ID" value="NC_004116.1"/>
</dbReference>
<accession>Q8DXH5</accession>
<sequence length="176" mass="19999">MNEVWKDIPIVKGYYQVSNLGRVRSIGRTVNAKQRTRKTKGRILKQSLSSGYAIVTLSVNGLRKSIRVHRLVAEAFIPNPINKRTINHIDENKLNNRVDNLEWATDKENANHGNRTTKSSLGRCKPVEQFTLEGEFINTFDSIKSASMKTGISSQRITATAMGHQKQTHGYKWRYA</sequence>
<dbReference type="InterPro" id="IPR010896">
    <property type="entry name" value="NUMOD1"/>
</dbReference>
<dbReference type="Gene3D" id="3.90.75.20">
    <property type="match status" value="1"/>
</dbReference>